<gene>
    <name evidence="4" type="ORF">BSAL_03570</name>
</gene>
<feature type="compositionally biased region" description="Polar residues" evidence="2">
    <location>
        <begin position="240"/>
        <end position="252"/>
    </location>
</feature>
<dbReference type="VEuPathDB" id="TriTrypDB:BSAL_03570"/>
<reference evidence="5" key="1">
    <citation type="submission" date="2015-09" db="EMBL/GenBank/DDBJ databases">
        <authorList>
            <consortium name="Pathogen Informatics"/>
        </authorList>
    </citation>
    <scope>NUCLEOTIDE SEQUENCE [LARGE SCALE GENOMIC DNA]</scope>
    <source>
        <strain evidence="5">Lake Konstanz</strain>
    </source>
</reference>
<evidence type="ECO:0000313" key="4">
    <source>
        <dbReference type="EMBL" id="CUE77965.1"/>
    </source>
</evidence>
<feature type="compositionally biased region" description="Basic and acidic residues" evidence="2">
    <location>
        <begin position="229"/>
        <end position="239"/>
    </location>
</feature>
<dbReference type="GO" id="GO:0005730">
    <property type="term" value="C:nucleolus"/>
    <property type="evidence" value="ECO:0007669"/>
    <property type="project" value="TreeGrafter"/>
</dbReference>
<proteinExistence type="predicted"/>
<dbReference type="GO" id="GO:0071011">
    <property type="term" value="C:precatalytic spliceosome"/>
    <property type="evidence" value="ECO:0007669"/>
    <property type="project" value="TreeGrafter"/>
</dbReference>
<dbReference type="Pfam" id="PF00076">
    <property type="entry name" value="RRM_1"/>
    <property type="match status" value="2"/>
</dbReference>
<keyword evidence="5" id="KW-1185">Reference proteome</keyword>
<dbReference type="GO" id="GO:0003723">
    <property type="term" value="F:RNA binding"/>
    <property type="evidence" value="ECO:0007669"/>
    <property type="project" value="UniProtKB-UniRule"/>
</dbReference>
<dbReference type="OrthoDB" id="10259687at2759"/>
<dbReference type="GO" id="GO:0048026">
    <property type="term" value="P:positive regulation of mRNA splicing, via spliceosome"/>
    <property type="evidence" value="ECO:0007669"/>
    <property type="project" value="TreeGrafter"/>
</dbReference>
<dbReference type="PANTHER" id="PTHR48030">
    <property type="entry name" value="SPLICING FACTOR 3B SUBUNIT 4"/>
    <property type="match status" value="1"/>
</dbReference>
<dbReference type="Gene3D" id="3.30.70.330">
    <property type="match status" value="2"/>
</dbReference>
<feature type="domain" description="RRM" evidence="3">
    <location>
        <begin position="117"/>
        <end position="195"/>
    </location>
</feature>
<feature type="region of interest" description="Disordered" evidence="2">
    <location>
        <begin position="229"/>
        <end position="252"/>
    </location>
</feature>
<dbReference type="PANTHER" id="PTHR48030:SF3">
    <property type="entry name" value="SPLICING FACTOR 3B SUBUNIT 4"/>
    <property type="match status" value="1"/>
</dbReference>
<dbReference type="SMART" id="SM00360">
    <property type="entry name" value="RRM"/>
    <property type="match status" value="2"/>
</dbReference>
<dbReference type="OMA" id="VIRDMDQ"/>
<dbReference type="InterPro" id="IPR000504">
    <property type="entry name" value="RRM_dom"/>
</dbReference>
<evidence type="ECO:0000256" key="2">
    <source>
        <dbReference type="SAM" id="MobiDB-lite"/>
    </source>
</evidence>
<dbReference type="Proteomes" id="UP000051952">
    <property type="component" value="Unassembled WGS sequence"/>
</dbReference>
<protein>
    <submittedName>
        <fullName evidence="4">RNA-binding protein, putative</fullName>
    </submittedName>
</protein>
<dbReference type="InterPro" id="IPR052084">
    <property type="entry name" value="SF3B4_spliceosome_assoc"/>
</dbReference>
<dbReference type="CDD" id="cd00590">
    <property type="entry name" value="RRM_SF"/>
    <property type="match status" value="2"/>
</dbReference>
<name>A0A0S4IJA0_BODSA</name>
<evidence type="ECO:0000256" key="1">
    <source>
        <dbReference type="PROSITE-ProRule" id="PRU00176"/>
    </source>
</evidence>
<dbReference type="InterPro" id="IPR012677">
    <property type="entry name" value="Nucleotide-bd_a/b_plait_sf"/>
</dbReference>
<dbReference type="AlphaFoldDB" id="A0A0S4IJA0"/>
<dbReference type="InterPro" id="IPR035979">
    <property type="entry name" value="RBD_domain_sf"/>
</dbReference>
<evidence type="ECO:0000259" key="3">
    <source>
        <dbReference type="PROSITE" id="PS50102"/>
    </source>
</evidence>
<dbReference type="EMBL" id="CYKH01000193">
    <property type="protein sequence ID" value="CUE77965.1"/>
    <property type="molecule type" value="Genomic_DNA"/>
</dbReference>
<accession>A0A0S4IJA0</accession>
<dbReference type="SUPFAM" id="SSF54928">
    <property type="entry name" value="RNA-binding domain, RBD"/>
    <property type="match status" value="1"/>
</dbReference>
<sequence>MPPLAPQKAARRLTFLDMPPECKIDVLYELCSQFGKVEDVFVPRAQRDAGPDEKIRCYVTFAAVEDAKYCYEALHRGRVKLYNKDLRILHDIPTSNESGLADGAKRKRAVDLHEVGAKLYIKGVNPDVSLFDITSFFEKFGPLAVPIRMLTDKDGNFKGKLMVSFRDFETSDRVIQEMHRAVLFDRLITVEYAELEDGSGDRHGSDVERQNAVLLREERRKYDEQLAAEQHAHNQRLRDQTLTNTAWATRQR</sequence>
<dbReference type="PROSITE" id="PS50102">
    <property type="entry name" value="RRM"/>
    <property type="match status" value="1"/>
</dbReference>
<keyword evidence="1" id="KW-0694">RNA-binding</keyword>
<organism evidence="4 5">
    <name type="scientific">Bodo saltans</name>
    <name type="common">Flagellated protozoan</name>
    <dbReference type="NCBI Taxonomy" id="75058"/>
    <lineage>
        <taxon>Eukaryota</taxon>
        <taxon>Discoba</taxon>
        <taxon>Euglenozoa</taxon>
        <taxon>Kinetoplastea</taxon>
        <taxon>Metakinetoplastina</taxon>
        <taxon>Eubodonida</taxon>
        <taxon>Bodonidae</taxon>
        <taxon>Bodo</taxon>
    </lineage>
</organism>
<evidence type="ECO:0000313" key="5">
    <source>
        <dbReference type="Proteomes" id="UP000051952"/>
    </source>
</evidence>